<dbReference type="EMBL" id="RQJO01000015">
    <property type="protein sequence ID" value="RRA99223.1"/>
    <property type="molecule type" value="Genomic_DNA"/>
</dbReference>
<comment type="caution">
    <text evidence="1">The sequence shown here is derived from an EMBL/GenBank/DDBJ whole genome shotgun (WGS) entry which is preliminary data.</text>
</comment>
<reference evidence="1 2" key="1">
    <citation type="submission" date="2018-11" db="EMBL/GenBank/DDBJ databases">
        <authorList>
            <person name="Zhou Z."/>
            <person name="Wang G."/>
        </authorList>
    </citation>
    <scope>NUCLEOTIDE SEQUENCE [LARGE SCALE GENOMIC DNA]</scope>
    <source>
        <strain evidence="1 2">KCTC52004</strain>
    </source>
</reference>
<evidence type="ECO:0000313" key="2">
    <source>
        <dbReference type="Proteomes" id="UP000271925"/>
    </source>
</evidence>
<accession>A0A3P1BEW2</accession>
<protein>
    <submittedName>
        <fullName evidence="1">Uncharacterized protein</fullName>
    </submittedName>
</protein>
<name>A0A3P1BEW2_9BACT</name>
<dbReference type="AlphaFoldDB" id="A0A3P1BEW2"/>
<keyword evidence="2" id="KW-1185">Reference proteome</keyword>
<proteinExistence type="predicted"/>
<organism evidence="1 2">
    <name type="scientific">Larkinella rosea</name>
    <dbReference type="NCBI Taxonomy" id="2025312"/>
    <lineage>
        <taxon>Bacteria</taxon>
        <taxon>Pseudomonadati</taxon>
        <taxon>Bacteroidota</taxon>
        <taxon>Cytophagia</taxon>
        <taxon>Cytophagales</taxon>
        <taxon>Spirosomataceae</taxon>
        <taxon>Larkinella</taxon>
    </lineage>
</organism>
<sequence length="162" mass="18759">MSIIISVLAFLVTVGQWHLQRVHNEKSVKPLGQVYFWDRDKTIAVRVVNNGLGPLIIDQLTFNKSGISYLRIEDCVDLDPTSYRRISANDSVQRVILPNSHLTIFETIFEDSDCDAYMDRVRLELSAISLNVNCRDIYDNKIGLERSFQWFSRYILKDTTNQ</sequence>
<gene>
    <name evidence="1" type="ORF">EHT25_26780</name>
</gene>
<dbReference type="OrthoDB" id="793060at2"/>
<evidence type="ECO:0000313" key="1">
    <source>
        <dbReference type="EMBL" id="RRA99223.1"/>
    </source>
</evidence>
<dbReference type="Proteomes" id="UP000271925">
    <property type="component" value="Unassembled WGS sequence"/>
</dbReference>